<protein>
    <submittedName>
        <fullName evidence="1">SEC-C metal-binding domain-containing protein</fullName>
    </submittedName>
</protein>
<dbReference type="Pfam" id="PF02810">
    <property type="entry name" value="SEC-C"/>
    <property type="match status" value="1"/>
</dbReference>
<dbReference type="EMBL" id="JBHTLU010000009">
    <property type="protein sequence ID" value="MFD1219258.1"/>
    <property type="molecule type" value="Genomic_DNA"/>
</dbReference>
<name>A0ABW3UEA4_9BACL</name>
<dbReference type="PANTHER" id="PTHR33747">
    <property type="entry name" value="UPF0225 PROTEIN SCO1677"/>
    <property type="match status" value="1"/>
</dbReference>
<evidence type="ECO:0000313" key="2">
    <source>
        <dbReference type="Proteomes" id="UP001597180"/>
    </source>
</evidence>
<comment type="caution">
    <text evidence="1">The sequence shown here is derived from an EMBL/GenBank/DDBJ whole genome shotgun (WGS) entry which is preliminary data.</text>
</comment>
<gene>
    <name evidence="1" type="ORF">ACFQ4B_03920</name>
</gene>
<accession>A0ABW3UEA4</accession>
<dbReference type="PANTHER" id="PTHR33747:SF1">
    <property type="entry name" value="ADENYLATE CYCLASE-ASSOCIATED CAP C-TERMINAL DOMAIN-CONTAINING PROTEIN"/>
    <property type="match status" value="1"/>
</dbReference>
<reference evidence="2" key="1">
    <citation type="journal article" date="2019" name="Int. J. Syst. Evol. Microbiol.">
        <title>The Global Catalogue of Microorganisms (GCM) 10K type strain sequencing project: providing services to taxonomists for standard genome sequencing and annotation.</title>
        <authorList>
            <consortium name="The Broad Institute Genomics Platform"/>
            <consortium name="The Broad Institute Genome Sequencing Center for Infectious Disease"/>
            <person name="Wu L."/>
            <person name="Ma J."/>
        </authorList>
    </citation>
    <scope>NUCLEOTIDE SEQUENCE [LARGE SCALE GENOMIC DNA]</scope>
    <source>
        <strain evidence="2">CCUG 53270</strain>
    </source>
</reference>
<sequence>MMDKHLSETDQKMLLKEEEKRWPNIQVPVTLSDYFAKLTKPELSTIRMNLGIKGASSLKKQELIDVLVEQLPAALPQLLQAFDETRYQLLKQLADRGGHGFRPLEMHQLEYFKQRGILCTGTYNGDKTLVMPQEVLACFKRVDSSSYRDQVRKNTEWIKLTQGLLYYYGVLSLNELERQINQLTGARIKLGDYTAILQEAVSYYEELKTDTYGYANSSVENPDRVISEQESRPQVPYYPFTKAQLLHAGAPNFVDRNESYQAFVLFIRKNYTISLDEADFIVEQCVDAIRNGQSPAEVFKLLQQLLEINELDMVKAFMDHIADLHNHTRQWTIKGYTPSQLSPAKDASAEASPMKPNVVTFAAKLKVGRNDPCPCGSGKKYKKCCGR</sequence>
<keyword evidence="2" id="KW-1185">Reference proteome</keyword>
<evidence type="ECO:0000313" key="1">
    <source>
        <dbReference type="EMBL" id="MFD1219258.1"/>
    </source>
</evidence>
<dbReference type="RefSeq" id="WP_345585309.1">
    <property type="nucleotide sequence ID" value="NZ_BAABJG010000002.1"/>
</dbReference>
<dbReference type="Gene3D" id="3.10.450.50">
    <property type="match status" value="1"/>
</dbReference>
<dbReference type="Proteomes" id="UP001597180">
    <property type="component" value="Unassembled WGS sequence"/>
</dbReference>
<proteinExistence type="predicted"/>
<dbReference type="InterPro" id="IPR004027">
    <property type="entry name" value="SEC_C_motif"/>
</dbReference>
<organism evidence="1 2">
    <name type="scientific">Paenibacillus vulneris</name>
    <dbReference type="NCBI Taxonomy" id="1133364"/>
    <lineage>
        <taxon>Bacteria</taxon>
        <taxon>Bacillati</taxon>
        <taxon>Bacillota</taxon>
        <taxon>Bacilli</taxon>
        <taxon>Bacillales</taxon>
        <taxon>Paenibacillaceae</taxon>
        <taxon>Paenibacillus</taxon>
    </lineage>
</organism>
<dbReference type="SUPFAM" id="SSF103642">
    <property type="entry name" value="Sec-C motif"/>
    <property type="match status" value="1"/>
</dbReference>